<feature type="transmembrane region" description="Helical" evidence="7">
    <location>
        <begin position="25"/>
        <end position="43"/>
    </location>
</feature>
<dbReference type="Pfam" id="PF26002">
    <property type="entry name" value="Beta-barrel_AprE"/>
    <property type="match status" value="1"/>
</dbReference>
<gene>
    <name evidence="9" type="ORF">RM543_18780</name>
</gene>
<keyword evidence="5 7" id="KW-1133">Transmembrane helix</keyword>
<evidence type="ECO:0000256" key="6">
    <source>
        <dbReference type="ARBA" id="ARBA00023136"/>
    </source>
</evidence>
<keyword evidence="4 7" id="KW-0812">Transmembrane</keyword>
<evidence type="ECO:0000256" key="4">
    <source>
        <dbReference type="ARBA" id="ARBA00022692"/>
    </source>
</evidence>
<dbReference type="EMBL" id="JAVRHL010000010">
    <property type="protein sequence ID" value="MDT0684709.1"/>
    <property type="molecule type" value="Genomic_DNA"/>
</dbReference>
<comment type="similarity">
    <text evidence="2">Belongs to the membrane fusion protein (MFP) (TC 8.A.1) family.</text>
</comment>
<evidence type="ECO:0000256" key="1">
    <source>
        <dbReference type="ARBA" id="ARBA00004167"/>
    </source>
</evidence>
<dbReference type="RefSeq" id="WP_311694450.1">
    <property type="nucleotide sequence ID" value="NZ_JAVRHL010000010.1"/>
</dbReference>
<dbReference type="Gene3D" id="2.40.30.170">
    <property type="match status" value="1"/>
</dbReference>
<dbReference type="Proteomes" id="UP001265259">
    <property type="component" value="Unassembled WGS sequence"/>
</dbReference>
<comment type="caution">
    <text evidence="9">The sequence shown here is derived from an EMBL/GenBank/DDBJ whole genome shotgun (WGS) entry which is preliminary data.</text>
</comment>
<evidence type="ECO:0000313" key="9">
    <source>
        <dbReference type="EMBL" id="MDT0684709.1"/>
    </source>
</evidence>
<evidence type="ECO:0000256" key="3">
    <source>
        <dbReference type="ARBA" id="ARBA00022448"/>
    </source>
</evidence>
<evidence type="ECO:0000256" key="5">
    <source>
        <dbReference type="ARBA" id="ARBA00022989"/>
    </source>
</evidence>
<feature type="domain" description="AprE-like beta-barrel" evidence="8">
    <location>
        <begin position="283"/>
        <end position="375"/>
    </location>
</feature>
<dbReference type="PROSITE" id="PS00543">
    <property type="entry name" value="HLYD_FAMILY"/>
    <property type="match status" value="1"/>
</dbReference>
<proteinExistence type="inferred from homology"/>
<evidence type="ECO:0000313" key="10">
    <source>
        <dbReference type="Proteomes" id="UP001265259"/>
    </source>
</evidence>
<accession>A0ABU3DLV6</accession>
<keyword evidence="3" id="KW-0813">Transport</keyword>
<sequence length="397" mass="44293">MSAINSSFGGQTETFYSDTRPQRRLVWLVFVMLVAFLAWAWWYPLVEVSRGQGTVVPSSREQVIQSLEGGIVSEIFVREGDTVEAGEVLARLDATRSASNMEEAAARYHAAIAAAARLRAELDEADAVTFPAALDGAEFDELRANELALFRSRRLSLDESLSGLRDGLELTREELDITERLQDSGAASRVEVIRLRREAAQAQLEIARLVTERSVQIGEELQRVNSEAAVQGSILRGREDQLQRLTFRAPMRGIVNDIEVTTIGGVVPPGGRLMTVVPLDDRLVIEARISPRDIAYIHPGQEALVRLSAYDYSIFGGLEGEVRTISPNTVRDEVNPEQVYYRVYIRTEQTFLENAAGTRFPIVPGMIATVDIQTGEKTVWQYLIKPFNRAQEALRER</sequence>
<organism evidence="9 10">
    <name type="scientific">Tropicimonas omnivorans</name>
    <dbReference type="NCBI Taxonomy" id="3075590"/>
    <lineage>
        <taxon>Bacteria</taxon>
        <taxon>Pseudomonadati</taxon>
        <taxon>Pseudomonadota</taxon>
        <taxon>Alphaproteobacteria</taxon>
        <taxon>Rhodobacterales</taxon>
        <taxon>Roseobacteraceae</taxon>
        <taxon>Tropicimonas</taxon>
    </lineage>
</organism>
<dbReference type="Gene3D" id="2.40.50.100">
    <property type="match status" value="1"/>
</dbReference>
<reference evidence="9 10" key="1">
    <citation type="submission" date="2023-09" db="EMBL/GenBank/DDBJ databases">
        <authorList>
            <person name="Rey-Velasco X."/>
        </authorList>
    </citation>
    <scope>NUCLEOTIDE SEQUENCE [LARGE SCALE GENOMIC DNA]</scope>
    <source>
        <strain evidence="9 10">F158</strain>
    </source>
</reference>
<dbReference type="InterPro" id="IPR058982">
    <property type="entry name" value="Beta-barrel_AprE"/>
</dbReference>
<dbReference type="PRINTS" id="PR01490">
    <property type="entry name" value="RTXTOXIND"/>
</dbReference>
<keyword evidence="6 7" id="KW-0472">Membrane</keyword>
<comment type="subcellular location">
    <subcellularLocation>
        <location evidence="1">Membrane</location>
        <topology evidence="1">Single-pass membrane protein</topology>
    </subcellularLocation>
</comment>
<name>A0ABU3DLV6_9RHOB</name>
<evidence type="ECO:0000259" key="8">
    <source>
        <dbReference type="Pfam" id="PF26002"/>
    </source>
</evidence>
<dbReference type="InterPro" id="IPR006144">
    <property type="entry name" value="Secretion_HlyD_CS"/>
</dbReference>
<dbReference type="InterPro" id="IPR050739">
    <property type="entry name" value="MFP"/>
</dbReference>
<protein>
    <submittedName>
        <fullName evidence="9">HlyD family efflux transporter periplasmic adaptor subunit</fullName>
    </submittedName>
</protein>
<keyword evidence="10" id="KW-1185">Reference proteome</keyword>
<evidence type="ECO:0000256" key="7">
    <source>
        <dbReference type="SAM" id="Phobius"/>
    </source>
</evidence>
<evidence type="ECO:0000256" key="2">
    <source>
        <dbReference type="ARBA" id="ARBA00009477"/>
    </source>
</evidence>
<dbReference type="PANTHER" id="PTHR30386:SF26">
    <property type="entry name" value="TRANSPORT PROTEIN COMB"/>
    <property type="match status" value="1"/>
</dbReference>
<dbReference type="PANTHER" id="PTHR30386">
    <property type="entry name" value="MEMBRANE FUSION SUBUNIT OF EMRAB-TOLC MULTIDRUG EFFLUX PUMP"/>
    <property type="match status" value="1"/>
</dbReference>